<dbReference type="AlphaFoldDB" id="A0A128A477"/>
<dbReference type="Proteomes" id="UP000196239">
    <property type="component" value="Chromosome 1"/>
</dbReference>
<keyword evidence="3" id="KW-0597">Phosphoprotein</keyword>
<dbReference type="PROSITE" id="PS50109">
    <property type="entry name" value="HIS_KIN"/>
    <property type="match status" value="1"/>
</dbReference>
<dbReference type="InterPro" id="IPR036890">
    <property type="entry name" value="HATPase_C_sf"/>
</dbReference>
<name>A0A128A477_9ARCH</name>
<reference evidence="9" key="1">
    <citation type="submission" date="2015-10" db="EMBL/GenBank/DDBJ databases">
        <authorList>
            <person name="Lehtovirta-Morley L.E."/>
            <person name="Vieille C."/>
        </authorList>
    </citation>
    <scope>NUCLEOTIDE SEQUENCE [LARGE SCALE GENOMIC DNA]</scope>
</reference>
<keyword evidence="4 8" id="KW-0808">Transferase</keyword>
<gene>
    <name evidence="8" type="ORF">NDEV_1385</name>
</gene>
<dbReference type="InterPro" id="IPR003594">
    <property type="entry name" value="HATPase_dom"/>
</dbReference>
<dbReference type="Pfam" id="PF02518">
    <property type="entry name" value="HATPase_c"/>
    <property type="match status" value="1"/>
</dbReference>
<proteinExistence type="predicted"/>
<feature type="domain" description="Histidine kinase" evidence="7">
    <location>
        <begin position="32"/>
        <end position="252"/>
    </location>
</feature>
<evidence type="ECO:0000313" key="9">
    <source>
        <dbReference type="Proteomes" id="UP000196239"/>
    </source>
</evidence>
<dbReference type="PANTHER" id="PTHR43711:SF1">
    <property type="entry name" value="HISTIDINE KINASE 1"/>
    <property type="match status" value="1"/>
</dbReference>
<keyword evidence="6" id="KW-0902">Two-component regulatory system</keyword>
<protein>
    <recommendedName>
        <fullName evidence="2">histidine kinase</fullName>
        <ecNumber evidence="2">2.7.13.3</ecNumber>
    </recommendedName>
</protein>
<dbReference type="SUPFAM" id="SSF55874">
    <property type="entry name" value="ATPase domain of HSP90 chaperone/DNA topoisomerase II/histidine kinase"/>
    <property type="match status" value="1"/>
</dbReference>
<dbReference type="InterPro" id="IPR036097">
    <property type="entry name" value="HisK_dim/P_sf"/>
</dbReference>
<evidence type="ECO:0000256" key="6">
    <source>
        <dbReference type="ARBA" id="ARBA00023012"/>
    </source>
</evidence>
<accession>A0A128A477</accession>
<evidence type="ECO:0000256" key="3">
    <source>
        <dbReference type="ARBA" id="ARBA00022553"/>
    </source>
</evidence>
<dbReference type="InterPro" id="IPR050736">
    <property type="entry name" value="Sensor_HK_Regulatory"/>
</dbReference>
<dbReference type="GO" id="GO:0000155">
    <property type="term" value="F:phosphorelay sensor kinase activity"/>
    <property type="evidence" value="ECO:0007669"/>
    <property type="project" value="InterPro"/>
</dbReference>
<dbReference type="InterPro" id="IPR005467">
    <property type="entry name" value="His_kinase_dom"/>
</dbReference>
<dbReference type="Gene3D" id="3.30.565.10">
    <property type="entry name" value="Histidine kinase-like ATPase, C-terminal domain"/>
    <property type="match status" value="1"/>
</dbReference>
<dbReference type="SMART" id="SM00387">
    <property type="entry name" value="HATPase_c"/>
    <property type="match status" value="1"/>
</dbReference>
<dbReference type="InterPro" id="IPR004358">
    <property type="entry name" value="Sig_transdc_His_kin-like_C"/>
</dbReference>
<evidence type="ECO:0000259" key="7">
    <source>
        <dbReference type="PROSITE" id="PS50109"/>
    </source>
</evidence>
<dbReference type="FunFam" id="3.30.565.10:FF:000006">
    <property type="entry name" value="Sensor histidine kinase WalK"/>
    <property type="match status" value="1"/>
</dbReference>
<organism evidence="8 9">
    <name type="scientific">Nitrosotalea devaniterrae</name>
    <dbReference type="NCBI Taxonomy" id="1078905"/>
    <lineage>
        <taxon>Archaea</taxon>
        <taxon>Nitrososphaerota</taxon>
        <taxon>Nitrososphaeria</taxon>
        <taxon>Nitrosotaleales</taxon>
        <taxon>Nitrosotaleaceae</taxon>
        <taxon>Nitrosotalea</taxon>
    </lineage>
</organism>
<evidence type="ECO:0000256" key="4">
    <source>
        <dbReference type="ARBA" id="ARBA00022679"/>
    </source>
</evidence>
<dbReference type="EC" id="2.7.13.3" evidence="2"/>
<dbReference type="SMART" id="SM00388">
    <property type="entry name" value="HisKA"/>
    <property type="match status" value="1"/>
</dbReference>
<evidence type="ECO:0000256" key="2">
    <source>
        <dbReference type="ARBA" id="ARBA00012438"/>
    </source>
</evidence>
<dbReference type="EMBL" id="LN890280">
    <property type="protein sequence ID" value="CUR52150.1"/>
    <property type="molecule type" value="Genomic_DNA"/>
</dbReference>
<dbReference type="KEGG" id="ndv:NDEV_1385"/>
<sequence>MSGSRKKVLPKPNVLSHENDKVTVLRALDVSIINHDLKTHLSPIKMCTEMLESHMAGPLNEKQERMIRTIHGCINKLEALVGDVSDMYKLELHSMSLEKTDLDIPDLMDKCANLLRPFIAEKQIELKIEFGDYGKIHADGRRIEQVLVHLVKNAVDYVPEIDGKITVKVEKTADSDILFCIEDNGEGVKPEDLGKIFDKFYKGTCEQSRKYGGSGIGLTICKGIIENHGGKIWLDSRHKNGSMFKFTIPLVHS</sequence>
<evidence type="ECO:0000256" key="5">
    <source>
        <dbReference type="ARBA" id="ARBA00022777"/>
    </source>
</evidence>
<evidence type="ECO:0000313" key="8">
    <source>
        <dbReference type="EMBL" id="CUR52150.1"/>
    </source>
</evidence>
<dbReference type="Gene3D" id="1.10.287.130">
    <property type="match status" value="1"/>
</dbReference>
<dbReference type="PRINTS" id="PR00344">
    <property type="entry name" value="BCTRLSENSOR"/>
</dbReference>
<dbReference type="InterPro" id="IPR003661">
    <property type="entry name" value="HisK_dim/P_dom"/>
</dbReference>
<comment type="catalytic activity">
    <reaction evidence="1">
        <text>ATP + protein L-histidine = ADP + protein N-phospho-L-histidine.</text>
        <dbReference type="EC" id="2.7.13.3"/>
    </reaction>
</comment>
<evidence type="ECO:0000256" key="1">
    <source>
        <dbReference type="ARBA" id="ARBA00000085"/>
    </source>
</evidence>
<keyword evidence="9" id="KW-1185">Reference proteome</keyword>
<dbReference type="Pfam" id="PF00512">
    <property type="entry name" value="HisKA"/>
    <property type="match status" value="1"/>
</dbReference>
<dbReference type="PANTHER" id="PTHR43711">
    <property type="entry name" value="TWO-COMPONENT HISTIDINE KINASE"/>
    <property type="match status" value="1"/>
</dbReference>
<dbReference type="CDD" id="cd00082">
    <property type="entry name" value="HisKA"/>
    <property type="match status" value="1"/>
</dbReference>
<dbReference type="SUPFAM" id="SSF47384">
    <property type="entry name" value="Homodimeric domain of signal transducing histidine kinase"/>
    <property type="match status" value="1"/>
</dbReference>
<keyword evidence="5 8" id="KW-0418">Kinase</keyword>